<dbReference type="GO" id="GO:0008841">
    <property type="term" value="F:dihydrofolate synthase activity"/>
    <property type="evidence" value="ECO:0007669"/>
    <property type="project" value="UniProtKB-EC"/>
</dbReference>
<dbReference type="FunFam" id="3.40.1190.10:FF:000004">
    <property type="entry name" value="Dihydrofolate synthase/folylpolyglutamate synthase"/>
    <property type="match status" value="1"/>
</dbReference>
<dbReference type="InterPro" id="IPR018109">
    <property type="entry name" value="Folylpolyglutamate_synth_CS"/>
</dbReference>
<comment type="caution">
    <text evidence="21">The sequence shown here is derived from an EMBL/GenBank/DDBJ whole genome shotgun (WGS) entry which is preliminary data.</text>
</comment>
<accession>A0A2N3YMI7</accession>
<dbReference type="InterPro" id="IPR036565">
    <property type="entry name" value="Mur-like_cat_sf"/>
</dbReference>
<evidence type="ECO:0000256" key="11">
    <source>
        <dbReference type="ARBA" id="ARBA00022741"/>
    </source>
</evidence>
<keyword evidence="14" id="KW-0289">Folate biosynthesis</keyword>
<sequence length="463" mass="48739">MSPAPDAAQRDAAHALEVRKRMREVEESILARAPEHDLQPSLDRIRSVMELMGEPQRTFPVIHVTGTNGKTSTARIIESVLREMGLKTGRFTSPHLHSMLERIAVGGRPVDAERFLAAYDDVAPFVGIVDGRSAAEGGPRMTYFEVLVAVAYACFADLPVDVAVVEVGMGGAWDATNVVDAPVSVITPIDVDHQRFLGDTPADIAQEKSGIIKADAITVSGTQPDREAAEVLIDRAAEVGARILFEGNDFGVSGQDIAVGGQQLSLRGLATDYPDLFLPLHGSHQAQNAAVAVAAVEAFVGGGEQALDIEVLRAGLAAVESPGRLEVVRRSPTVLVDAAHNPAGGRALRTGIEEAFTFVKLVGVLAVMKDKDAAEMLQTLEPVLDEVVVTRNSSPRSMSARELGEIAREVFGENRVTVVADLPDALDQAAGLADDGGVGGGVLATGSVVTAADVRMLLGTTDV</sequence>
<evidence type="ECO:0000256" key="6">
    <source>
        <dbReference type="ARBA" id="ARBA00013023"/>
    </source>
</evidence>
<organism evidence="21 22">
    <name type="scientific">Phycicoccus duodecadis</name>
    <dbReference type="NCBI Taxonomy" id="173053"/>
    <lineage>
        <taxon>Bacteria</taxon>
        <taxon>Bacillati</taxon>
        <taxon>Actinomycetota</taxon>
        <taxon>Actinomycetes</taxon>
        <taxon>Micrococcales</taxon>
        <taxon>Intrasporangiaceae</taxon>
        <taxon>Phycicoccus</taxon>
    </lineage>
</organism>
<keyword evidence="9 18" id="KW-0436">Ligase</keyword>
<dbReference type="EMBL" id="PJNE01000001">
    <property type="protein sequence ID" value="PKW28062.1"/>
    <property type="molecule type" value="Genomic_DNA"/>
</dbReference>
<evidence type="ECO:0000256" key="10">
    <source>
        <dbReference type="ARBA" id="ARBA00022723"/>
    </source>
</evidence>
<dbReference type="PANTHER" id="PTHR11136:SF0">
    <property type="entry name" value="DIHYDROFOLATE SYNTHETASE-RELATED"/>
    <property type="match status" value="1"/>
</dbReference>
<dbReference type="GO" id="GO:0004326">
    <property type="term" value="F:tetrahydrofolylpolyglutamate synthase activity"/>
    <property type="evidence" value="ECO:0007669"/>
    <property type="project" value="UniProtKB-EC"/>
</dbReference>
<dbReference type="InterPro" id="IPR001645">
    <property type="entry name" value="Folylpolyglutamate_synth"/>
</dbReference>
<evidence type="ECO:0000313" key="21">
    <source>
        <dbReference type="EMBL" id="PKW28062.1"/>
    </source>
</evidence>
<name>A0A2N3YMI7_9MICO</name>
<dbReference type="PROSITE" id="PS01012">
    <property type="entry name" value="FOLYLPOLYGLU_SYNT_2"/>
    <property type="match status" value="1"/>
</dbReference>
<dbReference type="PANTHER" id="PTHR11136">
    <property type="entry name" value="FOLYLPOLYGLUTAMATE SYNTHASE-RELATED"/>
    <property type="match status" value="1"/>
</dbReference>
<evidence type="ECO:0000256" key="13">
    <source>
        <dbReference type="ARBA" id="ARBA00022842"/>
    </source>
</evidence>
<dbReference type="GO" id="GO:0005737">
    <property type="term" value="C:cytoplasm"/>
    <property type="evidence" value="ECO:0007669"/>
    <property type="project" value="TreeGrafter"/>
</dbReference>
<dbReference type="Pfam" id="PF02875">
    <property type="entry name" value="Mur_ligase_C"/>
    <property type="match status" value="1"/>
</dbReference>
<reference evidence="21 22" key="1">
    <citation type="submission" date="2017-12" db="EMBL/GenBank/DDBJ databases">
        <title>Sequencing the genomes of 1000 Actinobacteria strains.</title>
        <authorList>
            <person name="Klenk H.-P."/>
        </authorList>
    </citation>
    <scope>NUCLEOTIDE SEQUENCE [LARGE SCALE GENOMIC DNA]</scope>
    <source>
        <strain evidence="21 22">DSM 12806</strain>
    </source>
</reference>
<keyword evidence="12 18" id="KW-0067">ATP-binding</keyword>
<dbReference type="GO" id="GO:0005524">
    <property type="term" value="F:ATP binding"/>
    <property type="evidence" value="ECO:0007669"/>
    <property type="project" value="UniProtKB-KW"/>
</dbReference>
<keyword evidence="10" id="KW-0479">Metal-binding</keyword>
<evidence type="ECO:0000256" key="1">
    <source>
        <dbReference type="ARBA" id="ARBA00001946"/>
    </source>
</evidence>
<evidence type="ECO:0000259" key="20">
    <source>
        <dbReference type="Pfam" id="PF08245"/>
    </source>
</evidence>
<dbReference type="AlphaFoldDB" id="A0A2N3YMI7"/>
<dbReference type="Proteomes" id="UP000233781">
    <property type="component" value="Unassembled WGS sequence"/>
</dbReference>
<evidence type="ECO:0000313" key="22">
    <source>
        <dbReference type="Proteomes" id="UP000233781"/>
    </source>
</evidence>
<protein>
    <recommendedName>
        <fullName evidence="8">Dihydrofolate synthase/folylpolyglutamate synthase</fullName>
        <ecNumber evidence="6">6.3.2.12</ecNumber>
        <ecNumber evidence="7">6.3.2.17</ecNumber>
    </recommendedName>
    <alternativeName>
        <fullName evidence="15">Tetrahydrofolylpolyglutamate synthase</fullName>
    </alternativeName>
</protein>
<keyword evidence="22" id="KW-1185">Reference proteome</keyword>
<dbReference type="Gene3D" id="3.90.190.20">
    <property type="entry name" value="Mur ligase, C-terminal domain"/>
    <property type="match status" value="1"/>
</dbReference>
<dbReference type="EC" id="6.3.2.17" evidence="7"/>
<comment type="similarity">
    <text evidence="4 18">Belongs to the folylpolyglutamate synthase family.</text>
</comment>
<dbReference type="Gene3D" id="3.40.1190.10">
    <property type="entry name" value="Mur-like, catalytic domain"/>
    <property type="match status" value="1"/>
</dbReference>
<proteinExistence type="inferred from homology"/>
<comment type="pathway">
    <text evidence="3">Cofactor biosynthesis; tetrahydrofolylpolyglutamate biosynthesis.</text>
</comment>
<evidence type="ECO:0000256" key="18">
    <source>
        <dbReference type="PIRNR" id="PIRNR001563"/>
    </source>
</evidence>
<dbReference type="EC" id="6.3.2.12" evidence="6"/>
<evidence type="ECO:0000256" key="5">
    <source>
        <dbReference type="ARBA" id="ARBA00011245"/>
    </source>
</evidence>
<evidence type="ECO:0000256" key="12">
    <source>
        <dbReference type="ARBA" id="ARBA00022840"/>
    </source>
</evidence>
<evidence type="ECO:0000256" key="16">
    <source>
        <dbReference type="ARBA" id="ARBA00047493"/>
    </source>
</evidence>
<dbReference type="Pfam" id="PF08245">
    <property type="entry name" value="Mur_ligase_M"/>
    <property type="match status" value="1"/>
</dbReference>
<dbReference type="PROSITE" id="PS01011">
    <property type="entry name" value="FOLYLPOLYGLU_SYNT_1"/>
    <property type="match status" value="1"/>
</dbReference>
<dbReference type="GO" id="GO:0046656">
    <property type="term" value="P:folic acid biosynthetic process"/>
    <property type="evidence" value="ECO:0007669"/>
    <property type="project" value="UniProtKB-KW"/>
</dbReference>
<evidence type="ECO:0000256" key="9">
    <source>
        <dbReference type="ARBA" id="ARBA00022598"/>
    </source>
</evidence>
<evidence type="ECO:0000256" key="4">
    <source>
        <dbReference type="ARBA" id="ARBA00008276"/>
    </source>
</evidence>
<gene>
    <name evidence="21" type="ORF">ATL31_2917</name>
</gene>
<dbReference type="InterPro" id="IPR004101">
    <property type="entry name" value="Mur_ligase_C"/>
</dbReference>
<evidence type="ECO:0000256" key="14">
    <source>
        <dbReference type="ARBA" id="ARBA00022909"/>
    </source>
</evidence>
<keyword evidence="13" id="KW-0460">Magnesium</keyword>
<evidence type="ECO:0000256" key="7">
    <source>
        <dbReference type="ARBA" id="ARBA00013025"/>
    </source>
</evidence>
<dbReference type="GO" id="GO:0046872">
    <property type="term" value="F:metal ion binding"/>
    <property type="evidence" value="ECO:0007669"/>
    <property type="project" value="UniProtKB-KW"/>
</dbReference>
<comment type="subunit">
    <text evidence="5">Monomer.</text>
</comment>
<dbReference type="InterPro" id="IPR036615">
    <property type="entry name" value="Mur_ligase_C_dom_sf"/>
</dbReference>
<keyword evidence="11 18" id="KW-0547">Nucleotide-binding</keyword>
<dbReference type="SUPFAM" id="SSF53244">
    <property type="entry name" value="MurD-like peptide ligases, peptide-binding domain"/>
    <property type="match status" value="1"/>
</dbReference>
<evidence type="ECO:0000256" key="3">
    <source>
        <dbReference type="ARBA" id="ARBA00005150"/>
    </source>
</evidence>
<feature type="domain" description="Mur ligase C-terminal" evidence="19">
    <location>
        <begin position="323"/>
        <end position="447"/>
    </location>
</feature>
<evidence type="ECO:0000256" key="2">
    <source>
        <dbReference type="ARBA" id="ARBA00004799"/>
    </source>
</evidence>
<evidence type="ECO:0000256" key="8">
    <source>
        <dbReference type="ARBA" id="ARBA00019357"/>
    </source>
</evidence>
<dbReference type="PIRSF" id="PIRSF001563">
    <property type="entry name" value="Folylpolyglu_synth"/>
    <property type="match status" value="1"/>
</dbReference>
<feature type="domain" description="Mur ligase central" evidence="20">
    <location>
        <begin position="159"/>
        <end position="296"/>
    </location>
</feature>
<evidence type="ECO:0000256" key="15">
    <source>
        <dbReference type="ARBA" id="ARBA00030592"/>
    </source>
</evidence>
<evidence type="ECO:0000259" key="19">
    <source>
        <dbReference type="Pfam" id="PF02875"/>
    </source>
</evidence>
<dbReference type="SUPFAM" id="SSF53623">
    <property type="entry name" value="MurD-like peptide ligases, catalytic domain"/>
    <property type="match status" value="1"/>
</dbReference>
<dbReference type="InterPro" id="IPR013221">
    <property type="entry name" value="Mur_ligase_cen"/>
</dbReference>
<comment type="cofactor">
    <cofactor evidence="1">
        <name>Mg(2+)</name>
        <dbReference type="ChEBI" id="CHEBI:18420"/>
    </cofactor>
</comment>
<comment type="catalytic activity">
    <reaction evidence="16">
        <text>(6S)-5,6,7,8-tetrahydrofolyl-(gamma-L-Glu)(n) + L-glutamate + ATP = (6S)-5,6,7,8-tetrahydrofolyl-(gamma-L-Glu)(n+1) + ADP + phosphate + H(+)</text>
        <dbReference type="Rhea" id="RHEA:10580"/>
        <dbReference type="Rhea" id="RHEA-COMP:14738"/>
        <dbReference type="Rhea" id="RHEA-COMP:14740"/>
        <dbReference type="ChEBI" id="CHEBI:15378"/>
        <dbReference type="ChEBI" id="CHEBI:29985"/>
        <dbReference type="ChEBI" id="CHEBI:30616"/>
        <dbReference type="ChEBI" id="CHEBI:43474"/>
        <dbReference type="ChEBI" id="CHEBI:141005"/>
        <dbReference type="ChEBI" id="CHEBI:456216"/>
        <dbReference type="EC" id="6.3.2.17"/>
    </reaction>
</comment>
<dbReference type="NCBIfam" id="TIGR01499">
    <property type="entry name" value="folC"/>
    <property type="match status" value="1"/>
</dbReference>
<comment type="catalytic activity">
    <reaction evidence="17">
        <text>7,8-dihydropteroate + L-glutamate + ATP = 7,8-dihydrofolate + ADP + phosphate + H(+)</text>
        <dbReference type="Rhea" id="RHEA:23584"/>
        <dbReference type="ChEBI" id="CHEBI:15378"/>
        <dbReference type="ChEBI" id="CHEBI:17839"/>
        <dbReference type="ChEBI" id="CHEBI:29985"/>
        <dbReference type="ChEBI" id="CHEBI:30616"/>
        <dbReference type="ChEBI" id="CHEBI:43474"/>
        <dbReference type="ChEBI" id="CHEBI:57451"/>
        <dbReference type="ChEBI" id="CHEBI:456216"/>
        <dbReference type="EC" id="6.3.2.12"/>
    </reaction>
</comment>
<evidence type="ECO:0000256" key="17">
    <source>
        <dbReference type="ARBA" id="ARBA00049161"/>
    </source>
</evidence>
<comment type="pathway">
    <text evidence="2">Cofactor biosynthesis; tetrahydrofolate biosynthesis; 7,8-dihydrofolate from 2-amino-4-hydroxy-6-hydroxymethyl-7,8-dihydropteridine diphosphate and 4-aminobenzoate: step 2/2.</text>
</comment>